<sequence>MVSSLWSYLDMERLESGDKVVIIDHCMISREDAVHKPIMCYCAYSKHNFNVKRKVVCICYAAKWKNTSTVYAIKKLVKLVRKVFLSILCSIVNEYGKLLRISLEEAPEHIF</sequence>
<reference evidence="1" key="1">
    <citation type="submission" date="2013-07" db="EMBL/GenBank/DDBJ databases">
        <title>The genome of an arbuscular mycorrhizal fungus provides insights into the evolution of the oldest plant symbiosis.</title>
        <authorList>
            <consortium name="DOE Joint Genome Institute"/>
            <person name="Tisserant E."/>
            <person name="Malbreil M."/>
            <person name="Kuo A."/>
            <person name="Kohler A."/>
            <person name="Symeonidi A."/>
            <person name="Balestrini R."/>
            <person name="Charron P."/>
            <person name="Duensing N."/>
            <person name="Frei-dit-Frey N."/>
            <person name="Gianinazzi-Pearson V."/>
            <person name="Gilbert B."/>
            <person name="Handa Y."/>
            <person name="Hijri M."/>
            <person name="Kaul R."/>
            <person name="Kawaguchi M."/>
            <person name="Krajinski F."/>
            <person name="Lammers P."/>
            <person name="Lapierre D."/>
            <person name="Masclaux F.G."/>
            <person name="Murat C."/>
            <person name="Morin E."/>
            <person name="Ndikumana S."/>
            <person name="Pagni M."/>
            <person name="Petitpierre D."/>
            <person name="Requena N."/>
            <person name="Rosikiewicz P."/>
            <person name="Riley R."/>
            <person name="Saito K."/>
            <person name="San Clemente H."/>
            <person name="Shapiro H."/>
            <person name="van Tuinen D."/>
            <person name="Becard G."/>
            <person name="Bonfante P."/>
            <person name="Paszkowski U."/>
            <person name="Shachar-Hill Y."/>
            <person name="Young J.P."/>
            <person name="Sanders I.R."/>
            <person name="Henrissat B."/>
            <person name="Rensing S.A."/>
            <person name="Grigoriev I.V."/>
            <person name="Corradi N."/>
            <person name="Roux C."/>
            <person name="Martin F."/>
        </authorList>
    </citation>
    <scope>NUCLEOTIDE SEQUENCE</scope>
    <source>
        <strain evidence="1">DAOM 197198</strain>
    </source>
</reference>
<dbReference type="AlphaFoldDB" id="U9UP02"/>
<dbReference type="EMBL" id="KI280287">
    <property type="protein sequence ID" value="ESA17331.1"/>
    <property type="molecule type" value="Genomic_DNA"/>
</dbReference>
<organism evidence="1">
    <name type="scientific">Rhizophagus irregularis (strain DAOM 181602 / DAOM 197198 / MUCL 43194)</name>
    <name type="common">Arbuscular mycorrhizal fungus</name>
    <name type="synonym">Glomus intraradices</name>
    <dbReference type="NCBI Taxonomy" id="747089"/>
    <lineage>
        <taxon>Eukaryota</taxon>
        <taxon>Fungi</taxon>
        <taxon>Fungi incertae sedis</taxon>
        <taxon>Mucoromycota</taxon>
        <taxon>Glomeromycotina</taxon>
        <taxon>Glomeromycetes</taxon>
        <taxon>Glomerales</taxon>
        <taxon>Glomeraceae</taxon>
        <taxon>Rhizophagus</taxon>
    </lineage>
</organism>
<proteinExistence type="predicted"/>
<name>U9UP02_RHIID</name>
<gene>
    <name evidence="1" type="ORF">GLOINDRAFT_93993</name>
</gene>
<accession>U9UP02</accession>
<dbReference type="HOGENOM" id="CLU_2159718_0_0_1"/>
<evidence type="ECO:0000313" key="1">
    <source>
        <dbReference type="EMBL" id="ESA17331.1"/>
    </source>
</evidence>
<protein>
    <submittedName>
        <fullName evidence="1">Uncharacterized protein</fullName>
    </submittedName>
</protein>